<dbReference type="HOGENOM" id="CLU_1551940_0_0_6"/>
<dbReference type="EMBL" id="AYEU01000007">
    <property type="protein sequence ID" value="ESK50274.1"/>
    <property type="molecule type" value="Genomic_DNA"/>
</dbReference>
<feature type="signal peptide" evidence="1">
    <location>
        <begin position="1"/>
        <end position="23"/>
    </location>
</feature>
<evidence type="ECO:0000313" key="3">
    <source>
        <dbReference type="Proteomes" id="UP000018418"/>
    </source>
</evidence>
<evidence type="ECO:0000256" key="1">
    <source>
        <dbReference type="SAM" id="SignalP"/>
    </source>
</evidence>
<keyword evidence="1" id="KW-0732">Signal</keyword>
<evidence type="ECO:0000313" key="2">
    <source>
        <dbReference type="EMBL" id="ESK50274.1"/>
    </source>
</evidence>
<name>V2VRF7_9GAMM</name>
<comment type="caution">
    <text evidence="2">The sequence shown here is derived from an EMBL/GenBank/DDBJ whole genome shotgun (WGS) entry which is preliminary data.</text>
</comment>
<sequence length="172" mass="18030">MNIMMKTLLSAAALTAFTGVAHAGNQECDTGTGTSKCHDTIPIELVVAKKCVLRADDKITVDSKTGVGTGSFWVGANANYNLLVNTTYHGQTGATGTDESYLKGSGSNTTTIPTTVTTKRGTKSINLGVAALGEPMALTTMNQYSVTVKTKNAIGSVLADKYSDLYSIDVYF</sequence>
<reference evidence="2 3" key="1">
    <citation type="submission" date="2013-10" db="EMBL/GenBank/DDBJ databases">
        <title>The Genome Sequence of Acinetobacter brisouii CIP 110357.</title>
        <authorList>
            <consortium name="The Broad Institute Genomics Platform"/>
            <consortium name="The Broad Institute Genome Sequencing Center for Infectious Disease"/>
            <person name="Cerqueira G."/>
            <person name="Feldgarden M."/>
            <person name="Courvalin P."/>
            <person name="Grillot-Courvalin C."/>
            <person name="Clermont D."/>
            <person name="Rocha E."/>
            <person name="Yoon E.-J."/>
            <person name="Nemec A."/>
            <person name="Young S.K."/>
            <person name="Zeng Q."/>
            <person name="Gargeya S."/>
            <person name="Fitzgerald M."/>
            <person name="Abouelleil A."/>
            <person name="Alvarado L."/>
            <person name="Berlin A.M."/>
            <person name="Chapman S.B."/>
            <person name="Gainer-Dewar J."/>
            <person name="Goldberg J."/>
            <person name="Gnerre S."/>
            <person name="Griggs A."/>
            <person name="Gujja S."/>
            <person name="Hansen M."/>
            <person name="Howarth C."/>
            <person name="Imamovic A."/>
            <person name="Ireland A."/>
            <person name="Larimer J."/>
            <person name="McCowan C."/>
            <person name="Murphy C."/>
            <person name="Pearson M."/>
            <person name="Poon T.W."/>
            <person name="Priest M."/>
            <person name="Roberts A."/>
            <person name="Saif S."/>
            <person name="Shea T."/>
            <person name="Sykes S."/>
            <person name="Wortman J."/>
            <person name="Nusbaum C."/>
            <person name="Birren B."/>
        </authorList>
    </citation>
    <scope>NUCLEOTIDE SEQUENCE [LARGE SCALE GENOMIC DNA]</scope>
    <source>
        <strain evidence="2 3">CIP 110357</strain>
    </source>
</reference>
<feature type="chain" id="PRO_5004711118" description="Spore coat protein U domain-containing protein" evidence="1">
    <location>
        <begin position="24"/>
        <end position="172"/>
    </location>
</feature>
<keyword evidence="3" id="KW-1185">Reference proteome</keyword>
<organism evidence="2 3">
    <name type="scientific">Acinetobacter brisouii CIP 110357</name>
    <dbReference type="NCBI Taxonomy" id="1341683"/>
    <lineage>
        <taxon>Bacteria</taxon>
        <taxon>Pseudomonadati</taxon>
        <taxon>Pseudomonadota</taxon>
        <taxon>Gammaproteobacteria</taxon>
        <taxon>Moraxellales</taxon>
        <taxon>Moraxellaceae</taxon>
        <taxon>Acinetobacter</taxon>
    </lineage>
</organism>
<dbReference type="AlphaFoldDB" id="V2VRF7"/>
<protein>
    <recommendedName>
        <fullName evidence="4">Spore coat protein U domain-containing protein</fullName>
    </recommendedName>
</protein>
<proteinExistence type="predicted"/>
<dbReference type="PATRIC" id="fig|1341683.3.peg.2222"/>
<accession>V2VRF7</accession>
<dbReference type="RefSeq" id="WP_004902269.1">
    <property type="nucleotide sequence ID" value="NZ_BBTI01000006.1"/>
</dbReference>
<dbReference type="STRING" id="396323.VH98_12065"/>
<dbReference type="Proteomes" id="UP000018418">
    <property type="component" value="Unassembled WGS sequence"/>
</dbReference>
<gene>
    <name evidence="2" type="ORF">P255_02250</name>
</gene>
<evidence type="ECO:0008006" key="4">
    <source>
        <dbReference type="Google" id="ProtNLM"/>
    </source>
</evidence>
<dbReference type="OrthoDB" id="6707598at2"/>